<evidence type="ECO:0000256" key="2">
    <source>
        <dbReference type="SAM" id="SignalP"/>
    </source>
</evidence>
<protein>
    <submittedName>
        <fullName evidence="3">Uncharacterized protein</fullName>
    </submittedName>
</protein>
<evidence type="ECO:0000313" key="4">
    <source>
        <dbReference type="Proteomes" id="UP000236884"/>
    </source>
</evidence>
<dbReference type="EMBL" id="AP014946">
    <property type="protein sequence ID" value="BAT59523.1"/>
    <property type="molecule type" value="Genomic_DNA"/>
</dbReference>
<feature type="region of interest" description="Disordered" evidence="1">
    <location>
        <begin position="27"/>
        <end position="84"/>
    </location>
</feature>
<gene>
    <name evidence="3" type="ORF">GJW-30_1_02056</name>
</gene>
<proteinExistence type="predicted"/>
<dbReference type="Proteomes" id="UP000236884">
    <property type="component" value="Chromosome"/>
</dbReference>
<accession>A0A0S3PUF6</accession>
<keyword evidence="2" id="KW-0732">Signal</keyword>
<reference evidence="3 4" key="1">
    <citation type="submission" date="2015-08" db="EMBL/GenBank/DDBJ databases">
        <title>Investigation of the bacterial diversity of lava forest soil.</title>
        <authorList>
            <person name="Lee J.S."/>
        </authorList>
    </citation>
    <scope>NUCLEOTIDE SEQUENCE [LARGE SCALE GENOMIC DNA]</scope>
    <source>
        <strain evidence="3 4">GJW-30</strain>
    </source>
</reference>
<keyword evidence="4" id="KW-1185">Reference proteome</keyword>
<dbReference type="PROSITE" id="PS51257">
    <property type="entry name" value="PROKAR_LIPOPROTEIN"/>
    <property type="match status" value="1"/>
</dbReference>
<feature type="signal peptide" evidence="2">
    <location>
        <begin position="1"/>
        <end position="23"/>
    </location>
</feature>
<feature type="compositionally biased region" description="Low complexity" evidence="1">
    <location>
        <begin position="27"/>
        <end position="43"/>
    </location>
</feature>
<feature type="chain" id="PRO_5006615817" evidence="2">
    <location>
        <begin position="24"/>
        <end position="84"/>
    </location>
</feature>
<evidence type="ECO:0000313" key="3">
    <source>
        <dbReference type="EMBL" id="BAT59523.1"/>
    </source>
</evidence>
<dbReference type="KEGG" id="vgo:GJW-30_1_02056"/>
<feature type="compositionally biased region" description="Basic residues" evidence="1">
    <location>
        <begin position="44"/>
        <end position="56"/>
    </location>
</feature>
<sequence>MRVATILSLGAVLAIGALAPAQAAGGACGQSLSAQSQTDLSAAKMKKAKKMRKSRARTMAPPDPAGGDGKRGGPPASAPGGGGR</sequence>
<evidence type="ECO:0000256" key="1">
    <source>
        <dbReference type="SAM" id="MobiDB-lite"/>
    </source>
</evidence>
<organism evidence="3 4">
    <name type="scientific">Variibacter gotjawalensis</name>
    <dbReference type="NCBI Taxonomy" id="1333996"/>
    <lineage>
        <taxon>Bacteria</taxon>
        <taxon>Pseudomonadati</taxon>
        <taxon>Pseudomonadota</taxon>
        <taxon>Alphaproteobacteria</taxon>
        <taxon>Hyphomicrobiales</taxon>
        <taxon>Nitrobacteraceae</taxon>
        <taxon>Variibacter</taxon>
    </lineage>
</organism>
<dbReference type="AlphaFoldDB" id="A0A0S3PUF6"/>
<name>A0A0S3PUF6_9BRAD</name>